<organism evidence="1 2">
    <name type="scientific">Actinomadura rubrisoli</name>
    <dbReference type="NCBI Taxonomy" id="2530368"/>
    <lineage>
        <taxon>Bacteria</taxon>
        <taxon>Bacillati</taxon>
        <taxon>Actinomycetota</taxon>
        <taxon>Actinomycetes</taxon>
        <taxon>Streptosporangiales</taxon>
        <taxon>Thermomonosporaceae</taxon>
        <taxon>Actinomadura</taxon>
    </lineage>
</organism>
<dbReference type="AlphaFoldDB" id="A0A4R5BRF3"/>
<dbReference type="Gene3D" id="3.10.129.10">
    <property type="entry name" value="Hotdog Thioesterase"/>
    <property type="match status" value="1"/>
</dbReference>
<dbReference type="RefSeq" id="WP_131893785.1">
    <property type="nucleotide sequence ID" value="NZ_SMKU01000068.1"/>
</dbReference>
<dbReference type="OrthoDB" id="4226521at2"/>
<evidence type="ECO:0000313" key="1">
    <source>
        <dbReference type="EMBL" id="TDD87830.1"/>
    </source>
</evidence>
<keyword evidence="2" id="KW-1185">Reference proteome</keyword>
<comment type="caution">
    <text evidence="1">The sequence shown here is derived from an EMBL/GenBank/DDBJ whole genome shotgun (WGS) entry which is preliminary data.</text>
</comment>
<protein>
    <recommendedName>
        <fullName evidence="3">Thioesterase family protein</fullName>
    </recommendedName>
</protein>
<gene>
    <name evidence="1" type="ORF">E1298_15650</name>
</gene>
<evidence type="ECO:0000313" key="2">
    <source>
        <dbReference type="Proteomes" id="UP000294513"/>
    </source>
</evidence>
<proteinExistence type="predicted"/>
<sequence>MPRADRHRVPADAGLFDPLQLQPAAVGRITFDAGTRWLRRHLISHRRLLTECGTGLVVWSVRIRYERALGFADTEELGVRTQVMALCGGGQVRCEVAIDDGRDTRPAVRASLVLIPLRIEGEPSLAGNPAALDPRLLKLFRHDELLPVPHTSPVPRLRRELGRLGAPRARASTAFRIHRHMCEMADQWFWPTALTLAATGRAELIRGCARPPERVPDGLSRPVRTLDVLLERPFYLFDEGRVVSSVWSDADGPTFVHELRSGDSERGLEHGWVVERW</sequence>
<name>A0A4R5BRF3_9ACTN</name>
<accession>A0A4R5BRF3</accession>
<dbReference type="Proteomes" id="UP000294513">
    <property type="component" value="Unassembled WGS sequence"/>
</dbReference>
<dbReference type="EMBL" id="SMKU01000068">
    <property type="protein sequence ID" value="TDD87830.1"/>
    <property type="molecule type" value="Genomic_DNA"/>
</dbReference>
<evidence type="ECO:0008006" key="3">
    <source>
        <dbReference type="Google" id="ProtNLM"/>
    </source>
</evidence>
<reference evidence="1 2" key="1">
    <citation type="submission" date="2019-03" db="EMBL/GenBank/DDBJ databases">
        <title>Draft genome sequences of novel Actinobacteria.</title>
        <authorList>
            <person name="Sahin N."/>
            <person name="Ay H."/>
            <person name="Saygin H."/>
        </authorList>
    </citation>
    <scope>NUCLEOTIDE SEQUENCE [LARGE SCALE GENOMIC DNA]</scope>
    <source>
        <strain evidence="1 2">H3C3</strain>
    </source>
</reference>